<accession>A0A3P3W7A9</accession>
<comment type="caution">
    <text evidence="2">The sequence shown here is derived from an EMBL/GenBank/DDBJ whole genome shotgun (WGS) entry which is preliminary data.</text>
</comment>
<evidence type="ECO:0008006" key="4">
    <source>
        <dbReference type="Google" id="ProtNLM"/>
    </source>
</evidence>
<dbReference type="AlphaFoldDB" id="A0A3P3W7A9"/>
<feature type="transmembrane region" description="Helical" evidence="1">
    <location>
        <begin position="122"/>
        <end position="142"/>
    </location>
</feature>
<sequence>MNKIQQKIENGYNIDGNQIYDDTFNIFKKMAIPAGAIIFLLLILFGGIYTLTLFTVFGNPTEIQTFFESLALLQLSPDILAYYILGSATINGIMAIFGAGFIKMARDVYHNELPKFSTPFIYFTKVEGLKVFAFTILVQVIYNAISLGLESIGLSMVGLFVMILINLLTLLVVPFIIFDKMPIFKALGASVSLINQKPFKILMYLILLGLLSLSGILIFFIGLIVTLPIIYCFNYSIYENIVNKN</sequence>
<feature type="transmembrane region" description="Helical" evidence="1">
    <location>
        <begin position="154"/>
        <end position="178"/>
    </location>
</feature>
<feature type="transmembrane region" description="Helical" evidence="1">
    <location>
        <begin position="79"/>
        <end position="102"/>
    </location>
</feature>
<dbReference type="EMBL" id="RQVQ01000038">
    <property type="protein sequence ID" value="RRJ88553.1"/>
    <property type="molecule type" value="Genomic_DNA"/>
</dbReference>
<reference evidence="2 3" key="1">
    <citation type="submission" date="2018-11" db="EMBL/GenBank/DDBJ databases">
        <title>Flavobacterium sp. nov., YIM 102701-2 draft genome.</title>
        <authorList>
            <person name="Li G."/>
            <person name="Jiang Y."/>
        </authorList>
    </citation>
    <scope>NUCLEOTIDE SEQUENCE [LARGE SCALE GENOMIC DNA]</scope>
    <source>
        <strain evidence="2 3">YIM 102701-2</strain>
    </source>
</reference>
<feature type="transmembrane region" description="Helical" evidence="1">
    <location>
        <begin position="201"/>
        <end position="231"/>
    </location>
</feature>
<protein>
    <recommendedName>
        <fullName evidence="4">Integral membrane protein</fullName>
    </recommendedName>
</protein>
<feature type="transmembrane region" description="Helical" evidence="1">
    <location>
        <begin position="36"/>
        <end position="59"/>
    </location>
</feature>
<keyword evidence="1" id="KW-1133">Transmembrane helix</keyword>
<dbReference type="OrthoDB" id="1331669at2"/>
<evidence type="ECO:0000313" key="3">
    <source>
        <dbReference type="Proteomes" id="UP000275719"/>
    </source>
</evidence>
<proteinExistence type="predicted"/>
<keyword evidence="1" id="KW-0472">Membrane</keyword>
<gene>
    <name evidence="2" type="ORF">EG240_13355</name>
</gene>
<evidence type="ECO:0000256" key="1">
    <source>
        <dbReference type="SAM" id="Phobius"/>
    </source>
</evidence>
<keyword evidence="1" id="KW-0812">Transmembrane</keyword>
<dbReference type="Proteomes" id="UP000275719">
    <property type="component" value="Unassembled WGS sequence"/>
</dbReference>
<evidence type="ECO:0000313" key="2">
    <source>
        <dbReference type="EMBL" id="RRJ88553.1"/>
    </source>
</evidence>
<organism evidence="2 3">
    <name type="scientific">Paenimyroides tangerinum</name>
    <dbReference type="NCBI Taxonomy" id="2488728"/>
    <lineage>
        <taxon>Bacteria</taxon>
        <taxon>Pseudomonadati</taxon>
        <taxon>Bacteroidota</taxon>
        <taxon>Flavobacteriia</taxon>
        <taxon>Flavobacteriales</taxon>
        <taxon>Flavobacteriaceae</taxon>
        <taxon>Paenimyroides</taxon>
    </lineage>
</organism>
<name>A0A3P3W7A9_9FLAO</name>
<dbReference type="RefSeq" id="WP_125019861.1">
    <property type="nucleotide sequence ID" value="NZ_RQVQ01000038.1"/>
</dbReference>
<keyword evidence="3" id="KW-1185">Reference proteome</keyword>